<protein>
    <submittedName>
        <fullName evidence="2">Uncharacterized protein</fullName>
    </submittedName>
</protein>
<sequence length="86" mass="9223">MGAVEPRGDKRGTGGQEGPRSEGEEESGEDKEFKAPLSALVQNCTVLHSIVGPACIFLKQGFASSQIVRTRTNSKKNICGKDCKEK</sequence>
<reference evidence="2" key="2">
    <citation type="submission" date="2025-08" db="UniProtKB">
        <authorList>
            <consortium name="Ensembl"/>
        </authorList>
    </citation>
    <scope>IDENTIFICATION</scope>
</reference>
<evidence type="ECO:0000313" key="2">
    <source>
        <dbReference type="Ensembl" id="ENSOMYP00000115890.1"/>
    </source>
</evidence>
<reference evidence="2" key="1">
    <citation type="submission" date="2020-07" db="EMBL/GenBank/DDBJ databases">
        <title>A long reads based de novo assembly of the rainbow trout Arlee double haploid line genome.</title>
        <authorList>
            <person name="Gao G."/>
            <person name="Palti Y."/>
        </authorList>
    </citation>
    <scope>NUCLEOTIDE SEQUENCE [LARGE SCALE GENOMIC DNA]</scope>
</reference>
<feature type="compositionally biased region" description="Basic and acidic residues" evidence="1">
    <location>
        <begin position="1"/>
        <end position="12"/>
    </location>
</feature>
<evidence type="ECO:0000313" key="3">
    <source>
        <dbReference type="Proteomes" id="UP000694395"/>
    </source>
</evidence>
<keyword evidence="3" id="KW-1185">Reference proteome</keyword>
<proteinExistence type="predicted"/>
<name>A0A8K9WQ20_ONCMY</name>
<feature type="region of interest" description="Disordered" evidence="1">
    <location>
        <begin position="1"/>
        <end position="32"/>
    </location>
</feature>
<dbReference type="GeneTree" id="ENSGT00940000178786"/>
<dbReference type="Proteomes" id="UP000694395">
    <property type="component" value="Chromosome 31"/>
</dbReference>
<evidence type="ECO:0000256" key="1">
    <source>
        <dbReference type="SAM" id="MobiDB-lite"/>
    </source>
</evidence>
<organism evidence="2 3">
    <name type="scientific">Oncorhynchus mykiss</name>
    <name type="common">Rainbow trout</name>
    <name type="synonym">Salmo gairdneri</name>
    <dbReference type="NCBI Taxonomy" id="8022"/>
    <lineage>
        <taxon>Eukaryota</taxon>
        <taxon>Metazoa</taxon>
        <taxon>Chordata</taxon>
        <taxon>Craniata</taxon>
        <taxon>Vertebrata</taxon>
        <taxon>Euteleostomi</taxon>
        <taxon>Actinopterygii</taxon>
        <taxon>Neopterygii</taxon>
        <taxon>Teleostei</taxon>
        <taxon>Protacanthopterygii</taxon>
        <taxon>Salmoniformes</taxon>
        <taxon>Salmonidae</taxon>
        <taxon>Salmoninae</taxon>
        <taxon>Oncorhynchus</taxon>
    </lineage>
</organism>
<dbReference type="Ensembl" id="ENSOMYT00000162250.1">
    <property type="protein sequence ID" value="ENSOMYP00000115890.1"/>
    <property type="gene ID" value="ENSOMYG00000075536.1"/>
</dbReference>
<accession>A0A8K9WQ20</accession>
<reference evidence="2" key="3">
    <citation type="submission" date="2025-09" db="UniProtKB">
        <authorList>
            <consortium name="Ensembl"/>
        </authorList>
    </citation>
    <scope>IDENTIFICATION</scope>
</reference>
<dbReference type="AlphaFoldDB" id="A0A8K9WQ20"/>